<protein>
    <submittedName>
        <fullName evidence="1">Uncharacterized protein</fullName>
    </submittedName>
</protein>
<keyword evidence="2" id="KW-1185">Reference proteome</keyword>
<dbReference type="AlphaFoldDB" id="A0A1Y2I2E7"/>
<organism evidence="1 2">
    <name type="scientific">Catenaria anguillulae PL171</name>
    <dbReference type="NCBI Taxonomy" id="765915"/>
    <lineage>
        <taxon>Eukaryota</taxon>
        <taxon>Fungi</taxon>
        <taxon>Fungi incertae sedis</taxon>
        <taxon>Blastocladiomycota</taxon>
        <taxon>Blastocladiomycetes</taxon>
        <taxon>Blastocladiales</taxon>
        <taxon>Catenariaceae</taxon>
        <taxon>Catenaria</taxon>
    </lineage>
</organism>
<evidence type="ECO:0000313" key="1">
    <source>
        <dbReference type="EMBL" id="ORZ41037.1"/>
    </source>
</evidence>
<proteinExistence type="predicted"/>
<comment type="caution">
    <text evidence="1">The sequence shown here is derived from an EMBL/GenBank/DDBJ whole genome shotgun (WGS) entry which is preliminary data.</text>
</comment>
<dbReference type="EMBL" id="MCFL01000002">
    <property type="protein sequence ID" value="ORZ41037.1"/>
    <property type="molecule type" value="Genomic_DNA"/>
</dbReference>
<reference evidence="1 2" key="1">
    <citation type="submission" date="2016-07" db="EMBL/GenBank/DDBJ databases">
        <title>Pervasive Adenine N6-methylation of Active Genes in Fungi.</title>
        <authorList>
            <consortium name="DOE Joint Genome Institute"/>
            <person name="Mondo S.J."/>
            <person name="Dannebaum R.O."/>
            <person name="Kuo R.C."/>
            <person name="Labutti K."/>
            <person name="Haridas S."/>
            <person name="Kuo A."/>
            <person name="Salamov A."/>
            <person name="Ahrendt S.R."/>
            <person name="Lipzen A."/>
            <person name="Sullivan W."/>
            <person name="Andreopoulos W.B."/>
            <person name="Clum A."/>
            <person name="Lindquist E."/>
            <person name="Daum C."/>
            <person name="Ramamoorthy G.K."/>
            <person name="Gryganskyi A."/>
            <person name="Culley D."/>
            <person name="Magnuson J.K."/>
            <person name="James T.Y."/>
            <person name="O'Malley M.A."/>
            <person name="Stajich J.E."/>
            <person name="Spatafora J.W."/>
            <person name="Visel A."/>
            <person name="Grigoriev I.V."/>
        </authorList>
    </citation>
    <scope>NUCLEOTIDE SEQUENCE [LARGE SCALE GENOMIC DNA]</scope>
    <source>
        <strain evidence="1 2">PL171</strain>
    </source>
</reference>
<evidence type="ECO:0000313" key="2">
    <source>
        <dbReference type="Proteomes" id="UP000193411"/>
    </source>
</evidence>
<gene>
    <name evidence="1" type="ORF">BCR44DRAFT_1424248</name>
</gene>
<dbReference type="Proteomes" id="UP000193411">
    <property type="component" value="Unassembled WGS sequence"/>
</dbReference>
<sequence>MQKWNVFESTMKASYKTNAMFPHLDESGHVKVTGKDHESGWVRDRSHDLAGLSDHLTNLERGIQSVTLANSMARHRQRSYRVTQLGTTGYNRSDAVVPESDSSHAYPIPPLSLERLRKTNPEEHAFFTHSPANRDPTLVLTNNGKQQPTAAIHNTPDPALLSAMQFRTWETSYSASYDPRASTKLDIGPPASPIRVNRAHGLHSGYTMSNKFEFEPMVKAGEALRGPAGKDGADPRGIADGMQRMAAESRDRSVAKQRV</sequence>
<name>A0A1Y2I2E7_9FUNG</name>
<accession>A0A1Y2I2E7</accession>
<dbReference type="OrthoDB" id="2135406at2759"/>